<evidence type="ECO:0000313" key="2">
    <source>
        <dbReference type="EMBL" id="RTR26320.1"/>
    </source>
</evidence>
<proteinExistence type="predicted"/>
<comment type="caution">
    <text evidence="2">The sequence shown here is derived from an EMBL/GenBank/DDBJ whole genome shotgun (WGS) entry which is preliminary data.</text>
</comment>
<sequence length="114" mass="12819">MWWRVTIITLAYLLLGAHFMRYGQVILCAAYAAAPLLLFFKHPMITKLLQIVLVISAVLVWGMSSYNYIQMRITMGEPWYRLAGIMSAVTLFTLAAALCCNGVITKRAKVNPYG</sequence>
<evidence type="ECO:0000313" key="3">
    <source>
        <dbReference type="Proteomes" id="UP000282060"/>
    </source>
</evidence>
<accession>A0A3S0I6H6</accession>
<keyword evidence="3" id="KW-1185">Reference proteome</keyword>
<dbReference type="Proteomes" id="UP000282060">
    <property type="component" value="Unassembled WGS sequence"/>
</dbReference>
<feature type="transmembrane region" description="Helical" evidence="1">
    <location>
        <begin position="81"/>
        <end position="104"/>
    </location>
</feature>
<gene>
    <name evidence="2" type="ORF">EKG39_22105</name>
</gene>
<dbReference type="AlphaFoldDB" id="A0A3S0I6H6"/>
<organism evidence="2 3">
    <name type="scientific">Shewanella atlantica</name>
    <dbReference type="NCBI Taxonomy" id="271099"/>
    <lineage>
        <taxon>Bacteria</taxon>
        <taxon>Pseudomonadati</taxon>
        <taxon>Pseudomonadota</taxon>
        <taxon>Gammaproteobacteria</taxon>
        <taxon>Alteromonadales</taxon>
        <taxon>Shewanellaceae</taxon>
        <taxon>Shewanella</taxon>
    </lineage>
</organism>
<name>A0A3S0I6H6_9GAMM</name>
<dbReference type="OrthoDB" id="6269932at2"/>
<keyword evidence="1" id="KW-0472">Membrane</keyword>
<feature type="transmembrane region" description="Helical" evidence="1">
    <location>
        <begin position="48"/>
        <end position="69"/>
    </location>
</feature>
<keyword evidence="1" id="KW-1133">Transmembrane helix</keyword>
<evidence type="ECO:0000256" key="1">
    <source>
        <dbReference type="SAM" id="Phobius"/>
    </source>
</evidence>
<keyword evidence="1" id="KW-0812">Transmembrane</keyword>
<reference evidence="2 3" key="1">
    <citation type="submission" date="2018-12" db="EMBL/GenBank/DDBJ databases">
        <authorList>
            <person name="Yu L."/>
        </authorList>
    </citation>
    <scope>NUCLEOTIDE SEQUENCE [LARGE SCALE GENOMIC DNA]</scope>
    <source>
        <strain evidence="2 3">HAW-EB5</strain>
    </source>
</reference>
<dbReference type="RefSeq" id="WP_126508149.1">
    <property type="nucleotide sequence ID" value="NZ_RXNV01000022.1"/>
</dbReference>
<protein>
    <submittedName>
        <fullName evidence="2">Uncharacterized protein</fullName>
    </submittedName>
</protein>
<dbReference type="EMBL" id="RXNV01000022">
    <property type="protein sequence ID" value="RTR26320.1"/>
    <property type="molecule type" value="Genomic_DNA"/>
</dbReference>